<dbReference type="Gene3D" id="6.10.140.2220">
    <property type="match status" value="1"/>
</dbReference>
<dbReference type="GO" id="GO:0008270">
    <property type="term" value="F:zinc ion binding"/>
    <property type="evidence" value="ECO:0007669"/>
    <property type="project" value="UniProtKB-KW"/>
</dbReference>
<sequence>MTAFATTAKRMSAFKEVMRDIDADELQYEHSTLRRCSFCAVTSDAPLRQCSVCKSVRYCDHKCQLADYKAGHKRECANFVTPPLTRTFLTRPTGNKTTYPKNPLFARGSHDGVGCWVSHEGRPDVRLQAFVTDIWATPETWRKSCNARVTAYNSNRRKDKESIIVFGGRTCVVTNPGKAHDITKVKSDLEDITTYEERGGTVAALRVAQDPLCHLPRLAIKNVAGVEFRATDPPQTVLNKAQGIVYLAHGEYVVYHVQFRVGDGNTFTIDVDALVRLRALTLVWQTATDCVSWIKERGVPDVIRLKSAEAIVGPQYVGPPPPDTVVPFDVPAIYAYYLDAFRGGEQTYVESHYGKERANAIMKQNEQDRWVYSVAAQMQGIADKQAAGDIEVSDADGQAAGVPATAGNGINFYGDIPDGDSD</sequence>
<keyword evidence="1" id="KW-0479">Metal-binding</keyword>
<gene>
    <name evidence="6" type="ORF">OH76DRAFT_1476744</name>
</gene>
<proteinExistence type="predicted"/>
<evidence type="ECO:0000259" key="5">
    <source>
        <dbReference type="PROSITE" id="PS50865"/>
    </source>
</evidence>
<evidence type="ECO:0000313" key="7">
    <source>
        <dbReference type="Proteomes" id="UP000256964"/>
    </source>
</evidence>
<protein>
    <recommendedName>
        <fullName evidence="5">MYND-type domain-containing protein</fullName>
    </recommendedName>
</protein>
<evidence type="ECO:0000256" key="4">
    <source>
        <dbReference type="PROSITE-ProRule" id="PRU00134"/>
    </source>
</evidence>
<evidence type="ECO:0000313" key="6">
    <source>
        <dbReference type="EMBL" id="RDX57334.1"/>
    </source>
</evidence>
<evidence type="ECO:0000256" key="1">
    <source>
        <dbReference type="ARBA" id="ARBA00022723"/>
    </source>
</evidence>
<dbReference type="SUPFAM" id="SSF144232">
    <property type="entry name" value="HIT/MYND zinc finger-like"/>
    <property type="match status" value="1"/>
</dbReference>
<accession>A0A371DXV4</accession>
<organism evidence="6 7">
    <name type="scientific">Lentinus brumalis</name>
    <dbReference type="NCBI Taxonomy" id="2498619"/>
    <lineage>
        <taxon>Eukaryota</taxon>
        <taxon>Fungi</taxon>
        <taxon>Dikarya</taxon>
        <taxon>Basidiomycota</taxon>
        <taxon>Agaricomycotina</taxon>
        <taxon>Agaricomycetes</taxon>
        <taxon>Polyporales</taxon>
        <taxon>Polyporaceae</taxon>
        <taxon>Lentinus</taxon>
    </lineage>
</organism>
<keyword evidence="3" id="KW-0862">Zinc</keyword>
<dbReference type="PROSITE" id="PS50865">
    <property type="entry name" value="ZF_MYND_2"/>
    <property type="match status" value="1"/>
</dbReference>
<dbReference type="OrthoDB" id="432970at2759"/>
<dbReference type="InterPro" id="IPR002893">
    <property type="entry name" value="Znf_MYND"/>
</dbReference>
<keyword evidence="2 4" id="KW-0863">Zinc-finger</keyword>
<dbReference type="Proteomes" id="UP000256964">
    <property type="component" value="Unassembled WGS sequence"/>
</dbReference>
<dbReference type="AlphaFoldDB" id="A0A371DXV4"/>
<evidence type="ECO:0000256" key="2">
    <source>
        <dbReference type="ARBA" id="ARBA00022771"/>
    </source>
</evidence>
<dbReference type="EMBL" id="KZ857379">
    <property type="protein sequence ID" value="RDX57334.1"/>
    <property type="molecule type" value="Genomic_DNA"/>
</dbReference>
<dbReference type="PROSITE" id="PS01360">
    <property type="entry name" value="ZF_MYND_1"/>
    <property type="match status" value="1"/>
</dbReference>
<feature type="domain" description="MYND-type" evidence="5">
    <location>
        <begin position="36"/>
        <end position="76"/>
    </location>
</feature>
<name>A0A371DXV4_9APHY</name>
<keyword evidence="7" id="KW-1185">Reference proteome</keyword>
<evidence type="ECO:0000256" key="3">
    <source>
        <dbReference type="ARBA" id="ARBA00022833"/>
    </source>
</evidence>
<dbReference type="STRING" id="139420.A0A371DXV4"/>
<dbReference type="Pfam" id="PF01753">
    <property type="entry name" value="zf-MYND"/>
    <property type="match status" value="1"/>
</dbReference>
<reference evidence="6 7" key="1">
    <citation type="journal article" date="2018" name="Biotechnol. Biofuels">
        <title>Integrative visual omics of the white-rot fungus Polyporus brumalis exposes the biotechnological potential of its oxidative enzymes for delignifying raw plant biomass.</title>
        <authorList>
            <person name="Miyauchi S."/>
            <person name="Rancon A."/>
            <person name="Drula E."/>
            <person name="Hage H."/>
            <person name="Chaduli D."/>
            <person name="Favel A."/>
            <person name="Grisel S."/>
            <person name="Henrissat B."/>
            <person name="Herpoel-Gimbert I."/>
            <person name="Ruiz-Duenas F.J."/>
            <person name="Chevret D."/>
            <person name="Hainaut M."/>
            <person name="Lin J."/>
            <person name="Wang M."/>
            <person name="Pangilinan J."/>
            <person name="Lipzen A."/>
            <person name="Lesage-Meessen L."/>
            <person name="Navarro D."/>
            <person name="Riley R."/>
            <person name="Grigoriev I.V."/>
            <person name="Zhou S."/>
            <person name="Raouche S."/>
            <person name="Rosso M.N."/>
        </authorList>
    </citation>
    <scope>NUCLEOTIDE SEQUENCE [LARGE SCALE GENOMIC DNA]</scope>
    <source>
        <strain evidence="6 7">BRFM 1820</strain>
    </source>
</reference>